<name>A0A1I6QEX6_9FLAO</name>
<dbReference type="RefSeq" id="WP_090224910.1">
    <property type="nucleotide sequence ID" value="NZ_FOZP01000004.1"/>
</dbReference>
<keyword evidence="3 4" id="KW-0732">Signal</keyword>
<accession>A0A1I6QEX6</accession>
<evidence type="ECO:0000313" key="6">
    <source>
        <dbReference type="Proteomes" id="UP000199312"/>
    </source>
</evidence>
<dbReference type="Proteomes" id="UP000199312">
    <property type="component" value="Unassembled WGS sequence"/>
</dbReference>
<sequence length="242" mass="28202">MKQIKIHIILCCLMLSFNQFYGQLNEVVKAKINIQESDNLILIRAQVENDESVFKSNLYYNLLALKKNASGNFSSNRQEGEFSLNPEESKTVSEIRLNLNADEDLRIYLFVKQENVLISKDSLYILPQKQQQAQKKVVRETDFELKGIVVDEVITKIGKDFHDYFYQDYLNSGTQYPFIITIKEKPYFGTSSIITVEVDDQVLFEFMSKPDEEYLKSGVKASLQNLSQYSKQRKMLFRNSRI</sequence>
<evidence type="ECO:0000313" key="5">
    <source>
        <dbReference type="EMBL" id="SFS51053.1"/>
    </source>
</evidence>
<keyword evidence="6" id="KW-1185">Reference proteome</keyword>
<evidence type="ECO:0000256" key="3">
    <source>
        <dbReference type="ARBA" id="ARBA00022729"/>
    </source>
</evidence>
<evidence type="ECO:0000256" key="2">
    <source>
        <dbReference type="ARBA" id="ARBA00014024"/>
    </source>
</evidence>
<evidence type="ECO:0000256" key="4">
    <source>
        <dbReference type="SAM" id="SignalP"/>
    </source>
</evidence>
<dbReference type="Gene3D" id="2.60.40.2420">
    <property type="match status" value="1"/>
</dbReference>
<dbReference type="AlphaFoldDB" id="A0A1I6QEX6"/>
<feature type="signal peptide" evidence="4">
    <location>
        <begin position="1"/>
        <end position="22"/>
    </location>
</feature>
<dbReference type="OrthoDB" id="1524955at2"/>
<dbReference type="STRING" id="593133.SAMN04488006_1716"/>
<feature type="chain" id="PRO_5011682454" description="Curli production assembly/transport component CsgE" evidence="4">
    <location>
        <begin position="23"/>
        <end position="242"/>
    </location>
</feature>
<reference evidence="6" key="1">
    <citation type="submission" date="2016-10" db="EMBL/GenBank/DDBJ databases">
        <authorList>
            <person name="Varghese N."/>
            <person name="Submissions S."/>
        </authorList>
    </citation>
    <scope>NUCLEOTIDE SEQUENCE [LARGE SCALE GENOMIC DNA]</scope>
    <source>
        <strain evidence="6">DSM 24450</strain>
    </source>
</reference>
<dbReference type="EMBL" id="FOZP01000004">
    <property type="protein sequence ID" value="SFS51053.1"/>
    <property type="molecule type" value="Genomic_DNA"/>
</dbReference>
<dbReference type="NCBIfam" id="NF041112">
    <property type="entry name" value="chap_CsgH_alph"/>
    <property type="match status" value="1"/>
</dbReference>
<dbReference type="InterPro" id="IPR047726">
    <property type="entry name" value="CsgH_dom"/>
</dbReference>
<comment type="function">
    <text evidence="1">May be involved in the biogenesis of curli organelles.</text>
</comment>
<proteinExistence type="predicted"/>
<protein>
    <recommendedName>
        <fullName evidence="2">Curli production assembly/transport component CsgE</fullName>
    </recommendedName>
</protein>
<dbReference type="Pfam" id="PF10627">
    <property type="entry name" value="CsgE"/>
    <property type="match status" value="1"/>
</dbReference>
<evidence type="ECO:0000256" key="1">
    <source>
        <dbReference type="ARBA" id="ARBA00003989"/>
    </source>
</evidence>
<dbReference type="InterPro" id="IPR018900">
    <property type="entry name" value="Curli_CsgE"/>
</dbReference>
<dbReference type="InterPro" id="IPR053722">
    <property type="entry name" value="Curli_assembly_CsgC/AgfC"/>
</dbReference>
<gene>
    <name evidence="5" type="ORF">SAMN04488006_1716</name>
</gene>
<organism evidence="5 6">
    <name type="scientific">Lutibacter maritimus</name>
    <dbReference type="NCBI Taxonomy" id="593133"/>
    <lineage>
        <taxon>Bacteria</taxon>
        <taxon>Pseudomonadati</taxon>
        <taxon>Bacteroidota</taxon>
        <taxon>Flavobacteriia</taxon>
        <taxon>Flavobacteriales</taxon>
        <taxon>Flavobacteriaceae</taxon>
        <taxon>Lutibacter</taxon>
    </lineage>
</organism>